<dbReference type="AlphaFoldDB" id="A0A1W1C3M5"/>
<dbReference type="PROSITE" id="PS50112">
    <property type="entry name" value="PAS"/>
    <property type="match status" value="1"/>
</dbReference>
<accession>A0A1W1C3M5</accession>
<proteinExistence type="predicted"/>
<dbReference type="NCBIfam" id="TIGR00229">
    <property type="entry name" value="sensory_box"/>
    <property type="match status" value="1"/>
</dbReference>
<dbReference type="InterPro" id="IPR013655">
    <property type="entry name" value="PAS_fold_3"/>
</dbReference>
<evidence type="ECO:0000313" key="2">
    <source>
        <dbReference type="EMBL" id="SFV60321.1"/>
    </source>
</evidence>
<evidence type="ECO:0000259" key="1">
    <source>
        <dbReference type="PROSITE" id="PS50112"/>
    </source>
</evidence>
<dbReference type="Pfam" id="PF08447">
    <property type="entry name" value="PAS_3"/>
    <property type="match status" value="1"/>
</dbReference>
<sequence>MEKVIPIDKEYVYQGDVIISQTDINGLITYANRAFAQASDYKIDELMGKPQNIIRHPDMPKVIFAKMWETIAGGQAWNGLVKNLRKDGMFYWVETEIIPIFAKDDTEITGYIAVRKEASRKNIKEAQVTYKKMLDMQE</sequence>
<dbReference type="EMBL" id="FPHF01000057">
    <property type="protein sequence ID" value="SFV60321.1"/>
    <property type="molecule type" value="Genomic_DNA"/>
</dbReference>
<reference evidence="2" key="1">
    <citation type="submission" date="2016-10" db="EMBL/GenBank/DDBJ databases">
        <authorList>
            <person name="de Groot N.N."/>
        </authorList>
    </citation>
    <scope>NUCLEOTIDE SEQUENCE</scope>
</reference>
<name>A0A1W1C3M5_9ZZZZ</name>
<dbReference type="CDD" id="cd00130">
    <property type="entry name" value="PAS"/>
    <property type="match status" value="1"/>
</dbReference>
<dbReference type="Gene3D" id="3.30.450.20">
    <property type="entry name" value="PAS domain"/>
    <property type="match status" value="1"/>
</dbReference>
<gene>
    <name evidence="2" type="ORF">MNB_SM-4-567</name>
</gene>
<protein>
    <submittedName>
        <fullName evidence="2">Aerotaxis sensor receptor protein</fullName>
    </submittedName>
</protein>
<keyword evidence="2" id="KW-0675">Receptor</keyword>
<dbReference type="InterPro" id="IPR000014">
    <property type="entry name" value="PAS"/>
</dbReference>
<dbReference type="SUPFAM" id="SSF55785">
    <property type="entry name" value="PYP-like sensor domain (PAS domain)"/>
    <property type="match status" value="1"/>
</dbReference>
<feature type="domain" description="PAS" evidence="1">
    <location>
        <begin position="23"/>
        <end position="74"/>
    </location>
</feature>
<organism evidence="2">
    <name type="scientific">hydrothermal vent metagenome</name>
    <dbReference type="NCBI Taxonomy" id="652676"/>
    <lineage>
        <taxon>unclassified sequences</taxon>
        <taxon>metagenomes</taxon>
        <taxon>ecological metagenomes</taxon>
    </lineage>
</organism>
<dbReference type="InterPro" id="IPR035965">
    <property type="entry name" value="PAS-like_dom_sf"/>
</dbReference>